<feature type="domain" description="Lysozyme inhibitor LprI-like N-terminal" evidence="2">
    <location>
        <begin position="20"/>
        <end position="93"/>
    </location>
</feature>
<dbReference type="Proteomes" id="UP001385892">
    <property type="component" value="Unassembled WGS sequence"/>
</dbReference>
<feature type="region of interest" description="Disordered" evidence="1">
    <location>
        <begin position="97"/>
        <end position="154"/>
    </location>
</feature>
<dbReference type="PANTHER" id="PTHR37549">
    <property type="entry name" value="LIPOPROTEIN LPRI"/>
    <property type="match status" value="1"/>
</dbReference>
<evidence type="ECO:0000313" key="3">
    <source>
        <dbReference type="EMBL" id="MEJ8850991.1"/>
    </source>
</evidence>
<evidence type="ECO:0000256" key="1">
    <source>
        <dbReference type="SAM" id="MobiDB-lite"/>
    </source>
</evidence>
<sequence length="285" mass="30628">MVLALAACTSLAVEAASFDCAKASSRIDNAICASTKVSALDERLSEVYAAALRVRPDPDELRTAQREWLRDTRNKCQEDACLVAVYERRIEALRSLAAPGQNETQAGKSNNLDEGNQGPGKQQDPSSVPPTALAPKVALPASAPSPGPSPMINKHPQWDTRFIAIDSGYPIVVAKIADSESTWVTNVAVRCAWRGKQVEAINRREIYSPGQRVGIEGDRNWSDGSPIDSKLVHVDSQVAEEASRASTDPDVPSCMVTGFDRVNKDQVAQAMAASKGRRGSQQGLC</sequence>
<feature type="compositionally biased region" description="Polar residues" evidence="1">
    <location>
        <begin position="101"/>
        <end position="126"/>
    </location>
</feature>
<name>A0ABU8WTX1_9BURK</name>
<evidence type="ECO:0000313" key="4">
    <source>
        <dbReference type="Proteomes" id="UP001385892"/>
    </source>
</evidence>
<organism evidence="3 4">
    <name type="scientific">Variovorax rhizosphaerae</name>
    <dbReference type="NCBI Taxonomy" id="1836200"/>
    <lineage>
        <taxon>Bacteria</taxon>
        <taxon>Pseudomonadati</taxon>
        <taxon>Pseudomonadota</taxon>
        <taxon>Betaproteobacteria</taxon>
        <taxon>Burkholderiales</taxon>
        <taxon>Comamonadaceae</taxon>
        <taxon>Variovorax</taxon>
    </lineage>
</organism>
<dbReference type="RefSeq" id="WP_340346485.1">
    <property type="nucleotide sequence ID" value="NZ_JBBKZT010000018.1"/>
</dbReference>
<comment type="caution">
    <text evidence="3">The sequence shown here is derived from an EMBL/GenBank/DDBJ whole genome shotgun (WGS) entry which is preliminary data.</text>
</comment>
<dbReference type="Gene3D" id="1.20.1270.180">
    <property type="match status" value="1"/>
</dbReference>
<dbReference type="PANTHER" id="PTHR37549:SF1">
    <property type="entry name" value="LIPOPROTEIN LPRI"/>
    <property type="match status" value="1"/>
</dbReference>
<dbReference type="InterPro" id="IPR052755">
    <property type="entry name" value="Lysozyme_Inhibitor_LprI"/>
</dbReference>
<dbReference type="Pfam" id="PF07007">
    <property type="entry name" value="LprI"/>
    <property type="match status" value="1"/>
</dbReference>
<dbReference type="InterPro" id="IPR009739">
    <property type="entry name" value="LprI-like_N"/>
</dbReference>
<proteinExistence type="predicted"/>
<gene>
    <name evidence="3" type="ORF">WKW82_30420</name>
</gene>
<dbReference type="EMBL" id="JBBKZT010000018">
    <property type="protein sequence ID" value="MEJ8850991.1"/>
    <property type="molecule type" value="Genomic_DNA"/>
</dbReference>
<reference evidence="3 4" key="1">
    <citation type="submission" date="2024-03" db="EMBL/GenBank/DDBJ databases">
        <title>Novel species of the genus Variovorax.</title>
        <authorList>
            <person name="Liu Q."/>
            <person name="Xin Y.-H."/>
        </authorList>
    </citation>
    <scope>NUCLEOTIDE SEQUENCE [LARGE SCALE GENOMIC DNA]</scope>
    <source>
        <strain evidence="3 4">KACC 18900</strain>
    </source>
</reference>
<protein>
    <submittedName>
        <fullName evidence="3">Lysozyme inhibitor LprI family protein</fullName>
    </submittedName>
</protein>
<evidence type="ECO:0000259" key="2">
    <source>
        <dbReference type="Pfam" id="PF07007"/>
    </source>
</evidence>
<accession>A0ABU8WTX1</accession>
<keyword evidence="4" id="KW-1185">Reference proteome</keyword>